<evidence type="ECO:0000256" key="2">
    <source>
        <dbReference type="ARBA" id="ARBA00022448"/>
    </source>
</evidence>
<keyword evidence="7" id="KW-0798">TonB box</keyword>
<dbReference type="GO" id="GO:0009279">
    <property type="term" value="C:cell outer membrane"/>
    <property type="evidence" value="ECO:0007669"/>
    <property type="project" value="UniProtKB-SubCell"/>
</dbReference>
<evidence type="ECO:0000256" key="1">
    <source>
        <dbReference type="ARBA" id="ARBA00004442"/>
    </source>
</evidence>
<evidence type="ECO:0000256" key="3">
    <source>
        <dbReference type="ARBA" id="ARBA00022496"/>
    </source>
</evidence>
<dbReference type="GO" id="GO:0006826">
    <property type="term" value="P:iron ion transport"/>
    <property type="evidence" value="ECO:0007669"/>
    <property type="project" value="UniProtKB-KW"/>
</dbReference>
<gene>
    <name evidence="10" type="ORF">BFS30_01550</name>
</gene>
<keyword evidence="3" id="KW-0406">Ion transport</keyword>
<dbReference type="Pfam" id="PF07660">
    <property type="entry name" value="STN"/>
    <property type="match status" value="1"/>
</dbReference>
<evidence type="ECO:0000259" key="9">
    <source>
        <dbReference type="SMART" id="SM00965"/>
    </source>
</evidence>
<dbReference type="OrthoDB" id="9768470at2"/>
<keyword evidence="6" id="KW-0998">Cell outer membrane</keyword>
<dbReference type="EMBL" id="CP017141">
    <property type="protein sequence ID" value="AOM80575.1"/>
    <property type="molecule type" value="Genomic_DNA"/>
</dbReference>
<dbReference type="Gene3D" id="2.60.40.1120">
    <property type="entry name" value="Carboxypeptidase-like, regulatory domain"/>
    <property type="match status" value="1"/>
</dbReference>
<dbReference type="Gene3D" id="2.170.130.10">
    <property type="entry name" value="TonB-dependent receptor, plug domain"/>
    <property type="match status" value="1"/>
</dbReference>
<dbReference type="Pfam" id="PF00593">
    <property type="entry name" value="TonB_dep_Rec_b-barrel"/>
    <property type="match status" value="1"/>
</dbReference>
<accession>A0A1D7QPP0</accession>
<keyword evidence="3" id="KW-0410">Iron transport</keyword>
<keyword evidence="2" id="KW-0813">Transport</keyword>
<evidence type="ECO:0000256" key="6">
    <source>
        <dbReference type="ARBA" id="ARBA00023237"/>
    </source>
</evidence>
<dbReference type="InterPro" id="IPR011662">
    <property type="entry name" value="Secretin/TonB_short_N"/>
</dbReference>
<comment type="similarity">
    <text evidence="7">Belongs to the TonB-dependent receptor family.</text>
</comment>
<dbReference type="Gene3D" id="2.40.170.20">
    <property type="entry name" value="TonB-dependent receptor, beta-barrel domain"/>
    <property type="match status" value="1"/>
</dbReference>
<feature type="domain" description="Secretin/TonB short N-terminal" evidence="9">
    <location>
        <begin position="55"/>
        <end position="106"/>
    </location>
</feature>
<sequence length="1137" mass="128451">MKLSALSCIVIAVMGGTLLAKPAYTQSISEVRTSIKLKSASRDMVLQQLQRLTGFNFMYNKVLIEGNKIVSIQLENESVKTILDQLFQESNVGYKQVKEDIYLYQKPALQQPGRISGMILDEKGIGLPGANIRISAGGNGVQSNSDGTYSLELPKGSYTLEISYVSYQTQHITGIIVVAGKTTPLNVAMKASANALSEVVVSSGYKKASIAGLYAQQQNTAEISNGITAEQISATPDKNVGDVLKRIAGVSTNDNRRVVIRGIAERYNVAMLDGVTLPSTDVQVRDFEFDIIPSNLIDNVVVSKSYTPDMSFGFGGGLVQINTLTIPNNNFVTFSLGTKDNNRSTGKDFLGYKRGKKDYFAFDDGGRKDHFPKDLFYYDINRYNPSTPYENVVSPGSDLTPITPEMIANQNKKIGGTERLGTRIYTALPSQNFQFSLGQSYHVGKGRLGFVGSLSYRNEQMIDDILHFERGSWSKNANNTYDAITGKEIHESNAQQYNFSTNWAALLNGGWQTDNHKVLTRNFYSRGFQSRFIRTTGWGNDIGFDDNPAVMENDSPKFIELLQNKLTGEHRFGHFLLDWNLARNKISNAEHDAVEASLVPEKTANSTVYSYIPNSVTDPGVGAFNRSQYLYDEDNLMADVALSYQFKVGKLNQKIKTGYQYLKRHGKYDWDILPIGSLNGARYKGIPVQEWSKYLEFSDPLNDILYYPGSFSLNGYEGKNTNEAFFAMVDCRPLSWVRLVWGLRLESYVYKEILDATSSISQHLDEQAEAKRRYVDPVTGKQVHKFLDAATEEQKWRYLPSANLTLTPLKDLNLRASYAQSVVRPSLIENSGFSRLNPTLGRIQHNIGVLSTVIDHYDSKLEWYPNPGEVLSIGYFYKYFKNPVELYLDITNSSQSVDAITGNSDWAKVRGWEFDFRKSLGFLYAGWKPLANIYVSANLTLQNSEVQASRFNYTNFGEGGYDKEGLSYAYRDKKLLREKRPLYGQVPVLYNFGLLYSGDRLSMNVVYNHMGYKTFTVGLMPDYVEYERPRNQTDAQIGYAFLKNKGLKMKLNLSNLFDNPYRFFVNNASTYKIKPNSSMYFTEWSERYEWKYGFSEKYEEGYYDTSEDGKTKTRVGDTDTYVRKIGRSMSLSLSYSF</sequence>
<dbReference type="InterPro" id="IPR012910">
    <property type="entry name" value="Plug_dom"/>
</dbReference>
<evidence type="ECO:0000256" key="5">
    <source>
        <dbReference type="ARBA" id="ARBA00023136"/>
    </source>
</evidence>
<dbReference type="InterPro" id="IPR000531">
    <property type="entry name" value="Beta-barrel_TonB"/>
</dbReference>
<dbReference type="KEGG" id="psty:BFS30_01550"/>
<feature type="chain" id="PRO_5009098977" evidence="8">
    <location>
        <begin position="21"/>
        <end position="1137"/>
    </location>
</feature>
<keyword evidence="10" id="KW-0675">Receptor</keyword>
<dbReference type="SMART" id="SM00965">
    <property type="entry name" value="STN"/>
    <property type="match status" value="1"/>
</dbReference>
<evidence type="ECO:0000256" key="7">
    <source>
        <dbReference type="RuleBase" id="RU003357"/>
    </source>
</evidence>
<keyword evidence="8" id="KW-0732">Signal</keyword>
<keyword evidence="5 7" id="KW-0472">Membrane</keyword>
<dbReference type="Pfam" id="PF07715">
    <property type="entry name" value="Plug"/>
    <property type="match status" value="1"/>
</dbReference>
<dbReference type="PANTHER" id="PTHR40980">
    <property type="entry name" value="PLUG DOMAIN-CONTAINING PROTEIN"/>
    <property type="match status" value="1"/>
</dbReference>
<evidence type="ECO:0000313" key="11">
    <source>
        <dbReference type="Proteomes" id="UP000094313"/>
    </source>
</evidence>
<organism evidence="10 11">
    <name type="scientific">Pedobacter steynii</name>
    <dbReference type="NCBI Taxonomy" id="430522"/>
    <lineage>
        <taxon>Bacteria</taxon>
        <taxon>Pseudomonadati</taxon>
        <taxon>Bacteroidota</taxon>
        <taxon>Sphingobacteriia</taxon>
        <taxon>Sphingobacteriales</taxon>
        <taxon>Sphingobacteriaceae</taxon>
        <taxon>Pedobacter</taxon>
    </lineage>
</organism>
<dbReference type="InterPro" id="IPR037066">
    <property type="entry name" value="Plug_dom_sf"/>
</dbReference>
<dbReference type="InterPro" id="IPR008969">
    <property type="entry name" value="CarboxyPept-like_regulatory"/>
</dbReference>
<evidence type="ECO:0000256" key="4">
    <source>
        <dbReference type="ARBA" id="ARBA00023004"/>
    </source>
</evidence>
<evidence type="ECO:0000313" key="10">
    <source>
        <dbReference type="EMBL" id="AOM80575.1"/>
    </source>
</evidence>
<protein>
    <submittedName>
        <fullName evidence="10">TonB-dependent receptor</fullName>
    </submittedName>
</protein>
<dbReference type="InterPro" id="IPR036942">
    <property type="entry name" value="Beta-barrel_TonB_sf"/>
</dbReference>
<dbReference type="Proteomes" id="UP000094313">
    <property type="component" value="Chromosome"/>
</dbReference>
<keyword evidence="4" id="KW-0408">Iron</keyword>
<dbReference type="Pfam" id="PF13715">
    <property type="entry name" value="CarbopepD_reg_2"/>
    <property type="match status" value="1"/>
</dbReference>
<name>A0A1D7QPP0_9SPHI</name>
<dbReference type="SUPFAM" id="SSF56935">
    <property type="entry name" value="Porins"/>
    <property type="match status" value="1"/>
</dbReference>
<dbReference type="AlphaFoldDB" id="A0A1D7QPP0"/>
<evidence type="ECO:0000256" key="8">
    <source>
        <dbReference type="SAM" id="SignalP"/>
    </source>
</evidence>
<dbReference type="PANTHER" id="PTHR40980:SF4">
    <property type="entry name" value="TONB-DEPENDENT RECEPTOR-LIKE BETA-BARREL DOMAIN-CONTAINING PROTEIN"/>
    <property type="match status" value="1"/>
</dbReference>
<reference evidence="10 11" key="1">
    <citation type="submission" date="2016-08" db="EMBL/GenBank/DDBJ databases">
        <authorList>
            <person name="Seilhamer J.J."/>
        </authorList>
    </citation>
    <scope>NUCLEOTIDE SEQUENCE [LARGE SCALE GENOMIC DNA]</scope>
    <source>
        <strain evidence="10 11">DX4</strain>
    </source>
</reference>
<comment type="subcellular location">
    <subcellularLocation>
        <location evidence="1 7">Cell outer membrane</location>
    </subcellularLocation>
</comment>
<proteinExistence type="inferred from homology"/>
<dbReference type="SUPFAM" id="SSF49464">
    <property type="entry name" value="Carboxypeptidase regulatory domain-like"/>
    <property type="match status" value="1"/>
</dbReference>
<feature type="signal peptide" evidence="8">
    <location>
        <begin position="1"/>
        <end position="20"/>
    </location>
</feature>
<keyword evidence="11" id="KW-1185">Reference proteome</keyword>